<evidence type="ECO:0000313" key="7">
    <source>
        <dbReference type="EnsemblMetazoa" id="CLYHEMP022822.1"/>
    </source>
</evidence>
<sequence length="433" mass="47777">MKKKAPPTTDTTRKMNPVVSGMMMTGTIFGSATILLPGVVSQISTTSYFFILFFYVALAYACTMFANYVFGDLLSKTLENDESLRRPLQYCTERAFGKNSWLNVLFTCIQITSNLSLVVSATMIVATILESALPILPLNLNSSNLTRIWLLITFLGLLPTQMIGSFKELGFVGPSAVFFSVTALFLVIVSGYIVQANNILPPDPLTKSVLEKALPWIDYTPPYTFFSVSGTIFFSLAGYMLVLPSLAAIDPDTGSLNRTVTTSAVCVYILYCVAGYVTYLLFNDYVIEVSIVDTIQRIAKGAENSTLLVFAKIIEALLVLHFVCAICLAGNPVYLYLESVFTVPNEFCWKRFILRTLIFGACNLIVIVFPKLSQFVSWLGGGFLFNLATFVPIILYLCLCETSLTTKVFCWFLFTLSLVIAIGVNYVGLAVLL</sequence>
<dbReference type="AlphaFoldDB" id="A0A7M5XH37"/>
<keyword evidence="4 5" id="KW-0472">Membrane</keyword>
<organism evidence="7 8">
    <name type="scientific">Clytia hemisphaerica</name>
    <dbReference type="NCBI Taxonomy" id="252671"/>
    <lineage>
        <taxon>Eukaryota</taxon>
        <taxon>Metazoa</taxon>
        <taxon>Cnidaria</taxon>
        <taxon>Hydrozoa</taxon>
        <taxon>Hydroidolina</taxon>
        <taxon>Leptothecata</taxon>
        <taxon>Obeliida</taxon>
        <taxon>Clytiidae</taxon>
        <taxon>Clytia</taxon>
    </lineage>
</organism>
<proteinExistence type="predicted"/>
<feature type="transmembrane region" description="Helical" evidence="5">
    <location>
        <begin position="104"/>
        <end position="128"/>
    </location>
</feature>
<keyword evidence="2 5" id="KW-0812">Transmembrane</keyword>
<feature type="transmembrane region" description="Helical" evidence="5">
    <location>
        <begin position="313"/>
        <end position="337"/>
    </location>
</feature>
<feature type="transmembrane region" description="Helical" evidence="5">
    <location>
        <begin position="176"/>
        <end position="194"/>
    </location>
</feature>
<dbReference type="InterPro" id="IPR013057">
    <property type="entry name" value="AA_transpt_TM"/>
</dbReference>
<protein>
    <recommendedName>
        <fullName evidence="6">Amino acid transporter transmembrane domain-containing protein</fullName>
    </recommendedName>
</protein>
<evidence type="ECO:0000256" key="4">
    <source>
        <dbReference type="ARBA" id="ARBA00023136"/>
    </source>
</evidence>
<evidence type="ECO:0000256" key="2">
    <source>
        <dbReference type="ARBA" id="ARBA00022692"/>
    </source>
</evidence>
<feature type="transmembrane region" description="Helical" evidence="5">
    <location>
        <begin position="223"/>
        <end position="248"/>
    </location>
</feature>
<feature type="transmembrane region" description="Helical" evidence="5">
    <location>
        <begin position="375"/>
        <end position="399"/>
    </location>
</feature>
<comment type="subcellular location">
    <subcellularLocation>
        <location evidence="1">Membrane</location>
        <topology evidence="1">Multi-pass membrane protein</topology>
    </subcellularLocation>
</comment>
<feature type="domain" description="Amino acid transporter transmembrane" evidence="6">
    <location>
        <begin position="54"/>
        <end position="423"/>
    </location>
</feature>
<accession>A0A7M5XH37</accession>
<evidence type="ECO:0000256" key="5">
    <source>
        <dbReference type="SAM" id="Phobius"/>
    </source>
</evidence>
<dbReference type="GO" id="GO:0015179">
    <property type="term" value="F:L-amino acid transmembrane transporter activity"/>
    <property type="evidence" value="ECO:0007669"/>
    <property type="project" value="TreeGrafter"/>
</dbReference>
<evidence type="ECO:0000259" key="6">
    <source>
        <dbReference type="Pfam" id="PF01490"/>
    </source>
</evidence>
<feature type="transmembrane region" description="Helical" evidence="5">
    <location>
        <begin position="349"/>
        <end position="369"/>
    </location>
</feature>
<evidence type="ECO:0000313" key="8">
    <source>
        <dbReference type="Proteomes" id="UP000594262"/>
    </source>
</evidence>
<name>A0A7M5XH37_9CNID</name>
<dbReference type="PANTHER" id="PTHR22950">
    <property type="entry name" value="AMINO ACID TRANSPORTER"/>
    <property type="match status" value="1"/>
</dbReference>
<evidence type="ECO:0000256" key="1">
    <source>
        <dbReference type="ARBA" id="ARBA00004141"/>
    </source>
</evidence>
<keyword evidence="8" id="KW-1185">Reference proteome</keyword>
<keyword evidence="3 5" id="KW-1133">Transmembrane helix</keyword>
<feature type="transmembrane region" description="Helical" evidence="5">
    <location>
        <begin position="51"/>
        <end position="70"/>
    </location>
</feature>
<feature type="transmembrane region" description="Helical" evidence="5">
    <location>
        <begin position="260"/>
        <end position="282"/>
    </location>
</feature>
<evidence type="ECO:0000256" key="3">
    <source>
        <dbReference type="ARBA" id="ARBA00022989"/>
    </source>
</evidence>
<dbReference type="Proteomes" id="UP000594262">
    <property type="component" value="Unplaced"/>
</dbReference>
<dbReference type="GO" id="GO:0016020">
    <property type="term" value="C:membrane"/>
    <property type="evidence" value="ECO:0007669"/>
    <property type="project" value="UniProtKB-SubCell"/>
</dbReference>
<feature type="transmembrane region" description="Helical" evidence="5">
    <location>
        <begin position="148"/>
        <end position="164"/>
    </location>
</feature>
<dbReference type="EnsemblMetazoa" id="CLYHEMT022822.1">
    <property type="protein sequence ID" value="CLYHEMP022822.1"/>
    <property type="gene ID" value="CLYHEMG022822"/>
</dbReference>
<feature type="transmembrane region" description="Helical" evidence="5">
    <location>
        <begin position="411"/>
        <end position="432"/>
    </location>
</feature>
<reference evidence="7" key="1">
    <citation type="submission" date="2021-01" db="UniProtKB">
        <authorList>
            <consortium name="EnsemblMetazoa"/>
        </authorList>
    </citation>
    <scope>IDENTIFICATION</scope>
</reference>
<dbReference type="Pfam" id="PF01490">
    <property type="entry name" value="Aa_trans"/>
    <property type="match status" value="1"/>
</dbReference>